<keyword evidence="3" id="KW-1185">Reference proteome</keyword>
<dbReference type="Pfam" id="PF00300">
    <property type="entry name" value="His_Phos_1"/>
    <property type="match status" value="1"/>
</dbReference>
<dbReference type="InterPro" id="IPR029033">
    <property type="entry name" value="His_PPase_superfam"/>
</dbReference>
<dbReference type="SUPFAM" id="SSF53254">
    <property type="entry name" value="Phosphoglycerate mutase-like"/>
    <property type="match status" value="1"/>
</dbReference>
<dbReference type="AlphaFoldDB" id="A0A916XSJ2"/>
<protein>
    <recommendedName>
        <fullName evidence="4">Histidine phosphatase family protein</fullName>
    </recommendedName>
</protein>
<sequence length="222" mass="24042">MIQLLLFRHAPTPWNAERRLQGRSDIPLSPEGAAQARAWRLPEDAAGWPCLSSPLLRARQTAEAMGLSPQVASAFVEMDWGGYEGRRLAELRQEFGPVLAAEEAEGLDFRPPGGESPRAVGERALAGLAALREDSIVVTHKGVLRPLFALATGWDMQAAPPIKIRDGCCHRFALDAGRLRLVEPNIPLQRCDPSAAAPATSAPPNTPAHSIQPTWSDKENLP</sequence>
<evidence type="ECO:0000256" key="1">
    <source>
        <dbReference type="SAM" id="MobiDB-lite"/>
    </source>
</evidence>
<dbReference type="InterPro" id="IPR013078">
    <property type="entry name" value="His_Pase_superF_clade-1"/>
</dbReference>
<dbReference type="SMART" id="SM00855">
    <property type="entry name" value="PGAM"/>
    <property type="match status" value="1"/>
</dbReference>
<evidence type="ECO:0008006" key="4">
    <source>
        <dbReference type="Google" id="ProtNLM"/>
    </source>
</evidence>
<dbReference type="Proteomes" id="UP000613160">
    <property type="component" value="Unassembled WGS sequence"/>
</dbReference>
<gene>
    <name evidence="2" type="ORF">GCM10011335_03530</name>
</gene>
<evidence type="ECO:0000313" key="2">
    <source>
        <dbReference type="EMBL" id="GGD04036.1"/>
    </source>
</evidence>
<evidence type="ECO:0000313" key="3">
    <source>
        <dbReference type="Proteomes" id="UP000613160"/>
    </source>
</evidence>
<feature type="compositionally biased region" description="Low complexity" evidence="1">
    <location>
        <begin position="193"/>
        <end position="203"/>
    </location>
</feature>
<dbReference type="RefSeq" id="WP_188848832.1">
    <property type="nucleotide sequence ID" value="NZ_BMJJ01000001.1"/>
</dbReference>
<comment type="caution">
    <text evidence="2">The sequence shown here is derived from an EMBL/GenBank/DDBJ whole genome shotgun (WGS) entry which is preliminary data.</text>
</comment>
<dbReference type="GO" id="GO:0016791">
    <property type="term" value="F:phosphatase activity"/>
    <property type="evidence" value="ECO:0007669"/>
    <property type="project" value="TreeGrafter"/>
</dbReference>
<dbReference type="PANTHER" id="PTHR48100:SF1">
    <property type="entry name" value="HISTIDINE PHOSPHATASE FAMILY PROTEIN-RELATED"/>
    <property type="match status" value="1"/>
</dbReference>
<dbReference type="CDD" id="cd07067">
    <property type="entry name" value="HP_PGM_like"/>
    <property type="match status" value="1"/>
</dbReference>
<reference evidence="2" key="2">
    <citation type="submission" date="2020-09" db="EMBL/GenBank/DDBJ databases">
        <authorList>
            <person name="Sun Q."/>
            <person name="Zhou Y."/>
        </authorList>
    </citation>
    <scope>NUCLEOTIDE SEQUENCE</scope>
    <source>
        <strain evidence="2">CGMCC 1.15493</strain>
    </source>
</reference>
<proteinExistence type="predicted"/>
<dbReference type="GO" id="GO:0005737">
    <property type="term" value="C:cytoplasm"/>
    <property type="evidence" value="ECO:0007669"/>
    <property type="project" value="TreeGrafter"/>
</dbReference>
<reference evidence="2" key="1">
    <citation type="journal article" date="2014" name="Int. J. Syst. Evol. Microbiol.">
        <title>Complete genome sequence of Corynebacterium casei LMG S-19264T (=DSM 44701T), isolated from a smear-ripened cheese.</title>
        <authorList>
            <consortium name="US DOE Joint Genome Institute (JGI-PGF)"/>
            <person name="Walter F."/>
            <person name="Albersmeier A."/>
            <person name="Kalinowski J."/>
            <person name="Ruckert C."/>
        </authorList>
    </citation>
    <scope>NUCLEOTIDE SEQUENCE</scope>
    <source>
        <strain evidence="2">CGMCC 1.15493</strain>
    </source>
</reference>
<dbReference type="EMBL" id="BMJJ01000001">
    <property type="protein sequence ID" value="GGD04036.1"/>
    <property type="molecule type" value="Genomic_DNA"/>
</dbReference>
<accession>A0A916XSJ2</accession>
<feature type="region of interest" description="Disordered" evidence="1">
    <location>
        <begin position="193"/>
        <end position="222"/>
    </location>
</feature>
<name>A0A916XSJ2_9HYPH</name>
<dbReference type="PANTHER" id="PTHR48100">
    <property type="entry name" value="BROAD-SPECIFICITY PHOSPHATASE YOR283W-RELATED"/>
    <property type="match status" value="1"/>
</dbReference>
<dbReference type="InterPro" id="IPR050275">
    <property type="entry name" value="PGM_Phosphatase"/>
</dbReference>
<organism evidence="2 3">
    <name type="scientific">Aureimonas glaciei</name>
    <dbReference type="NCBI Taxonomy" id="1776957"/>
    <lineage>
        <taxon>Bacteria</taxon>
        <taxon>Pseudomonadati</taxon>
        <taxon>Pseudomonadota</taxon>
        <taxon>Alphaproteobacteria</taxon>
        <taxon>Hyphomicrobiales</taxon>
        <taxon>Aurantimonadaceae</taxon>
        <taxon>Aureimonas</taxon>
    </lineage>
</organism>
<dbReference type="Gene3D" id="3.40.50.1240">
    <property type="entry name" value="Phosphoglycerate mutase-like"/>
    <property type="match status" value="1"/>
</dbReference>